<evidence type="ECO:0000313" key="6">
    <source>
        <dbReference type="EMBL" id="SDJ00689.1"/>
    </source>
</evidence>
<protein>
    <submittedName>
        <fullName evidence="6">Carboxysome shell and ethanolamine utilization microcompartment protein CcmL/EutN</fullName>
    </submittedName>
</protein>
<dbReference type="PROSITE" id="PS51930">
    <property type="entry name" value="BMC_2"/>
    <property type="match status" value="1"/>
</dbReference>
<dbReference type="EMBL" id="FNED01000010">
    <property type="protein sequence ID" value="SDJ00689.1"/>
    <property type="molecule type" value="Genomic_DNA"/>
</dbReference>
<dbReference type="InterPro" id="IPR044872">
    <property type="entry name" value="CcmK/CsoS1_BMC"/>
</dbReference>
<proteinExistence type="inferred from homology"/>
<evidence type="ECO:0000256" key="2">
    <source>
        <dbReference type="ARBA" id="ARBA00024446"/>
    </source>
</evidence>
<comment type="subcellular location">
    <subcellularLocation>
        <location evidence="1">Bacterial microcompartment</location>
    </subcellularLocation>
</comment>
<organism evidence="6 7">
    <name type="scientific">Aneurinibacillus migulanus</name>
    <name type="common">Bacillus migulanus</name>
    <dbReference type="NCBI Taxonomy" id="47500"/>
    <lineage>
        <taxon>Bacteria</taxon>
        <taxon>Bacillati</taxon>
        <taxon>Bacillota</taxon>
        <taxon>Bacilli</taxon>
        <taxon>Bacillales</taxon>
        <taxon>Paenibacillaceae</taxon>
        <taxon>Aneurinibacillus group</taxon>
        <taxon>Aneurinibacillus</taxon>
    </lineage>
</organism>
<dbReference type="OrthoDB" id="9812608at2"/>
<dbReference type="GeneID" id="87589815"/>
<dbReference type="AlphaFoldDB" id="A0A1G8Q7A4"/>
<dbReference type="RefSeq" id="WP_074715051.1">
    <property type="nucleotide sequence ID" value="NZ_BJOA01000051.1"/>
</dbReference>
<dbReference type="SMART" id="SM00877">
    <property type="entry name" value="BMC"/>
    <property type="match status" value="1"/>
</dbReference>
<dbReference type="InterPro" id="IPR000249">
    <property type="entry name" value="BMC_dom"/>
</dbReference>
<feature type="region of interest" description="Disordered" evidence="4">
    <location>
        <begin position="117"/>
        <end position="185"/>
    </location>
</feature>
<dbReference type="Gene3D" id="3.30.70.1710">
    <property type="match status" value="1"/>
</dbReference>
<sequence length="185" mass="19330">MALYALGLIETEGYATAVSAADAALKAASVELLGVEKVIGVNGTLGVTIQLGGDVGAVRSAVEAGKMEAEKVGKVVATHVIARTHQEVNDKILPLFALSPKQEESEDTGLLDVAVVPDEPKGEDASNEKKRNGKPSPKKEASPAAANLSDGKNAQEDKRIVEDKTTVESKAVIEKKGESNENTKK</sequence>
<reference evidence="6 7" key="1">
    <citation type="submission" date="2016-10" db="EMBL/GenBank/DDBJ databases">
        <authorList>
            <person name="de Groot N.N."/>
        </authorList>
    </citation>
    <scope>NUCLEOTIDE SEQUENCE [LARGE SCALE GENOMIC DNA]</scope>
    <source>
        <strain evidence="6 7">DSM 2895</strain>
    </source>
</reference>
<dbReference type="InterPro" id="IPR037233">
    <property type="entry name" value="CcmK-like_sf"/>
</dbReference>
<gene>
    <name evidence="6" type="ORF">SAMN04487909_110100</name>
</gene>
<feature type="compositionally biased region" description="Basic and acidic residues" evidence="4">
    <location>
        <begin position="153"/>
        <end position="185"/>
    </location>
</feature>
<evidence type="ECO:0000313" key="7">
    <source>
        <dbReference type="Proteomes" id="UP000182836"/>
    </source>
</evidence>
<dbReference type="InterPro" id="IPR050575">
    <property type="entry name" value="BMC_shell"/>
</dbReference>
<feature type="domain" description="BMC" evidence="5">
    <location>
        <begin position="5"/>
        <end position="93"/>
    </location>
</feature>
<accession>A0A1G8Q7A4</accession>
<evidence type="ECO:0000256" key="1">
    <source>
        <dbReference type="ARBA" id="ARBA00024322"/>
    </source>
</evidence>
<evidence type="ECO:0000256" key="4">
    <source>
        <dbReference type="SAM" id="MobiDB-lite"/>
    </source>
</evidence>
<evidence type="ECO:0000256" key="3">
    <source>
        <dbReference type="PROSITE-ProRule" id="PRU01278"/>
    </source>
</evidence>
<evidence type="ECO:0000259" key="5">
    <source>
        <dbReference type="PROSITE" id="PS51930"/>
    </source>
</evidence>
<keyword evidence="2" id="KW-1283">Bacterial microcompartment</keyword>
<dbReference type="Proteomes" id="UP000182836">
    <property type="component" value="Unassembled WGS sequence"/>
</dbReference>
<dbReference type="Pfam" id="PF00936">
    <property type="entry name" value="BMC"/>
    <property type="match status" value="1"/>
</dbReference>
<dbReference type="PANTHER" id="PTHR33941">
    <property type="entry name" value="PROPANEDIOL UTILIZATION PROTEIN PDUA"/>
    <property type="match status" value="1"/>
</dbReference>
<dbReference type="SUPFAM" id="SSF143414">
    <property type="entry name" value="CcmK-like"/>
    <property type="match status" value="1"/>
</dbReference>
<dbReference type="GO" id="GO:0031469">
    <property type="term" value="C:bacterial microcompartment"/>
    <property type="evidence" value="ECO:0007669"/>
    <property type="project" value="UniProtKB-SubCell"/>
</dbReference>
<dbReference type="CDD" id="cd07045">
    <property type="entry name" value="BMC_CcmK_like"/>
    <property type="match status" value="1"/>
</dbReference>
<feature type="compositionally biased region" description="Basic and acidic residues" evidence="4">
    <location>
        <begin position="118"/>
        <end position="130"/>
    </location>
</feature>
<dbReference type="PANTHER" id="PTHR33941:SF11">
    <property type="entry name" value="BACTERIAL MICROCOMPARTMENT SHELL PROTEIN PDUJ"/>
    <property type="match status" value="1"/>
</dbReference>
<comment type="similarity">
    <text evidence="3">Belongs to the bacterial microcompartments protein family.</text>
</comment>
<name>A0A1G8Q7A4_ANEMI</name>